<proteinExistence type="predicted"/>
<keyword evidence="7 9" id="KW-1133">Transmembrane helix</keyword>
<dbReference type="GO" id="GO:0140359">
    <property type="term" value="F:ABC-type transporter activity"/>
    <property type="evidence" value="ECO:0007669"/>
    <property type="project" value="InterPro"/>
</dbReference>
<dbReference type="InterPro" id="IPR044726">
    <property type="entry name" value="ABCC_6TM_D2"/>
</dbReference>
<dbReference type="Pfam" id="PF24357">
    <property type="entry name" value="TMD0_ABC"/>
    <property type="match status" value="1"/>
</dbReference>
<feature type="transmembrane region" description="Helical" evidence="9">
    <location>
        <begin position="405"/>
        <end position="433"/>
    </location>
</feature>
<feature type="transmembrane region" description="Helical" evidence="9">
    <location>
        <begin position="893"/>
        <end position="913"/>
    </location>
</feature>
<feature type="transmembrane region" description="Helical" evidence="9">
    <location>
        <begin position="1110"/>
        <end position="1133"/>
    </location>
</feature>
<dbReference type="Gene3D" id="1.20.1560.10">
    <property type="entry name" value="ABC transporter type 1, transmembrane domain"/>
    <property type="match status" value="2"/>
</dbReference>
<dbReference type="PANTHER" id="PTHR24223:SF399">
    <property type="entry name" value="ABC TRANSPORTER ATNG"/>
    <property type="match status" value="1"/>
</dbReference>
<dbReference type="InterPro" id="IPR011527">
    <property type="entry name" value="ABC1_TM_dom"/>
</dbReference>
<keyword evidence="8 9" id="KW-0472">Membrane</keyword>
<evidence type="ECO:0000256" key="8">
    <source>
        <dbReference type="ARBA" id="ARBA00023136"/>
    </source>
</evidence>
<sequence>MGTMNLFSRFASTAMEDSVFGPSYNGQFDFTLLFENVFMTIVPSCLVAVFCPFYIMGQYSRPTIANRNSLLWSKLVVAAVVVALEIARAVAVCQVGYVREVVALDNSAIAASVTAVAASVAVVLMIYWEHVHAIRASSLVSLYLTLTVLLEAAKTYSLVNRPVMNVAGALTMTITVVKGILVVMQEVPRQLKEDLLVNGKVSNEVTGGFWNRTLVFWINSTLFIGFCRPLKIQDLAHIGPDYSSEALADRFERFWVKANKQAPNALLKTCIRTVFGPLVLAAFPRILFTGFWFTTPLLLRAALEQVNSTDSNKDAAKGLTAATALVFIGIGLSAASYSYMINRTATLLRGVLISQILKKNTCLPLSVTRQGASFTLMTADVDGIIAVIEKIHDFWIAFPELGLGLYLLSTVVGNAFFTPMIPIFFSLFLAWAIGRTMGPATTKWNQAIQKRVSNTNWILSQIKGLKMMGLEDVISSFIKALRIDEIASSADARWVRVLLMSIYPIEIWFSPMITITAGLFWTVWRDQLDAITLFTALGFLELLSDPTHAINAFWPELGVMYACFGRIQKFLLEDEHVDPRKLRDFRLASADQSFDEKTYSSMSDMSRYCISVNDVSVSSQNDERQILRQLSFSIQQGSLTLIVGPVGSGKTVLVKTLLGETNISSGTIETSSTNFAYCDQTPWLPDVSIKDTIIAEYDRDEVRYQDTIRACALDQDIANLSQGDRTLCGMNGSNLSGGQKQRVALARAVYSFCPVVVCDDVLSALDTATATSIFRNVFGPSGVLKAQSRTTIMATHMVEVLPTADKVVSLNTTGTADIYDNPNVIAEFAASAQISAPQATREADESQSPVNSNVANIQEDLKREAEEIASARRGTDLSVYKFLFQDVPKSLRVGFLLSIVLMAAMERFPGIYMRIWVSVDPSNKLYLIGMGLLGLLSIFMNSVTTTMFLMKIIPHIAQSMHDLFLTAVLKATLPFLTSTKNGTLINRFSQDMTLLSQDMPMSLFRLLYTTTLIVMNIGVIAAGADFASVLIPFLLAVLYALQAFYLRTSRQMRLLDLEAKSPLYTQLSETLTGIEHVRSYGWQSATIQKSLQLLDYSQTPFYYMYSIQRWLLLVLDMCAALMSTLLVAIAVLWTSSATQPSLGLALLAATQYSRTTRLWVVRWTALETSLGAVTRLQSFLKTTPIEKLHTFGANPDAEQDPEHAIEEKDLEPLRDWPQTGCIEFEEVNAGYSKSSTSSKVLQDFSLLIPAGQSVALVGRTGSGKSSAVLSILNFLDVTGTILIDGIDISQVSRQRLRSAITTIPQDPVILPGSVRDNLLPFTILGETTVTSNQIVTVEKALRDVGLWDHVAERGGLAASIDDMHFSAGQKQILGIARAIIHHQEGATKIILMDEISSNMDNKSDMRVQTLMNEAFAGCTRLTISHRPSGSSDCDIKVTLDNGRIIEVLHMAKAPPEI</sequence>
<evidence type="ECO:0000256" key="1">
    <source>
        <dbReference type="ARBA" id="ARBA00004651"/>
    </source>
</evidence>
<feature type="domain" description="ABC transmembrane type-1" evidence="11">
    <location>
        <begin position="926"/>
        <end position="1136"/>
    </location>
</feature>
<dbReference type="InterPro" id="IPR036640">
    <property type="entry name" value="ABC1_TM_sf"/>
</dbReference>
<reference evidence="12 13" key="1">
    <citation type="journal article" date="2015" name="Genome Announc.">
        <title>Draft Genome Sequence and Gene Annotation of the Entomopathogenic Fungus Verticillium hemipterigenum.</title>
        <authorList>
            <person name="Horn F."/>
            <person name="Habel A."/>
            <person name="Scharf D.H."/>
            <person name="Dworschak J."/>
            <person name="Brakhage A.A."/>
            <person name="Guthke R."/>
            <person name="Hertweck C."/>
            <person name="Linde J."/>
        </authorList>
    </citation>
    <scope>NUCLEOTIDE SEQUENCE [LARGE SCALE GENOMIC DNA]</scope>
</reference>
<dbReference type="InterPro" id="IPR003439">
    <property type="entry name" value="ABC_transporter-like_ATP-bd"/>
</dbReference>
<dbReference type="SUPFAM" id="SSF52540">
    <property type="entry name" value="P-loop containing nucleoside triphosphate hydrolases"/>
    <property type="match status" value="2"/>
</dbReference>
<dbReference type="PANTHER" id="PTHR24223">
    <property type="entry name" value="ATP-BINDING CASSETTE SUB-FAMILY C"/>
    <property type="match status" value="1"/>
</dbReference>
<evidence type="ECO:0000259" key="10">
    <source>
        <dbReference type="PROSITE" id="PS50893"/>
    </source>
</evidence>
<dbReference type="InterPro" id="IPR050173">
    <property type="entry name" value="ABC_transporter_C-like"/>
</dbReference>
<dbReference type="InterPro" id="IPR003593">
    <property type="entry name" value="AAA+_ATPase"/>
</dbReference>
<evidence type="ECO:0000313" key="13">
    <source>
        <dbReference type="Proteomes" id="UP000039046"/>
    </source>
</evidence>
<keyword evidence="3" id="KW-1003">Cell membrane</keyword>
<comment type="subcellular location">
    <subcellularLocation>
        <location evidence="1">Cell membrane</location>
        <topology evidence="1">Multi-pass membrane protein</topology>
    </subcellularLocation>
</comment>
<dbReference type="InterPro" id="IPR017871">
    <property type="entry name" value="ABC_transporter-like_CS"/>
</dbReference>
<dbReference type="Pfam" id="PF00664">
    <property type="entry name" value="ABC_membrane"/>
    <property type="match status" value="2"/>
</dbReference>
<dbReference type="Proteomes" id="UP000039046">
    <property type="component" value="Unassembled WGS sequence"/>
</dbReference>
<dbReference type="GO" id="GO:0005886">
    <property type="term" value="C:plasma membrane"/>
    <property type="evidence" value="ECO:0007669"/>
    <property type="project" value="UniProtKB-SubCell"/>
</dbReference>
<dbReference type="InterPro" id="IPR056227">
    <property type="entry name" value="TMD0_ABC"/>
</dbReference>
<dbReference type="GO" id="GO:0005524">
    <property type="term" value="F:ATP binding"/>
    <property type="evidence" value="ECO:0007669"/>
    <property type="project" value="UniProtKB-KW"/>
</dbReference>
<organism evidence="12 13">
    <name type="scientific">[Torrubiella] hemipterigena</name>
    <dbReference type="NCBI Taxonomy" id="1531966"/>
    <lineage>
        <taxon>Eukaryota</taxon>
        <taxon>Fungi</taxon>
        <taxon>Dikarya</taxon>
        <taxon>Ascomycota</taxon>
        <taxon>Pezizomycotina</taxon>
        <taxon>Sordariomycetes</taxon>
        <taxon>Hypocreomycetidae</taxon>
        <taxon>Hypocreales</taxon>
        <taxon>Clavicipitaceae</taxon>
        <taxon>Clavicipitaceae incertae sedis</taxon>
        <taxon>'Torrubiella' clade</taxon>
    </lineage>
</organism>
<feature type="transmembrane region" description="Helical" evidence="9">
    <location>
        <begin position="140"/>
        <end position="159"/>
    </location>
</feature>
<evidence type="ECO:0000256" key="7">
    <source>
        <dbReference type="ARBA" id="ARBA00022989"/>
    </source>
</evidence>
<evidence type="ECO:0000256" key="3">
    <source>
        <dbReference type="ARBA" id="ARBA00022475"/>
    </source>
</evidence>
<keyword evidence="13" id="KW-1185">Reference proteome</keyword>
<evidence type="ECO:0000256" key="5">
    <source>
        <dbReference type="ARBA" id="ARBA00022741"/>
    </source>
</evidence>
<dbReference type="PROSITE" id="PS00211">
    <property type="entry name" value="ABC_TRANSPORTER_1"/>
    <property type="match status" value="1"/>
</dbReference>
<evidence type="ECO:0000256" key="4">
    <source>
        <dbReference type="ARBA" id="ARBA00022692"/>
    </source>
</evidence>
<feature type="transmembrane region" description="Helical" evidence="9">
    <location>
        <begin position="278"/>
        <end position="299"/>
    </location>
</feature>
<dbReference type="OrthoDB" id="6500128at2759"/>
<dbReference type="PROSITE" id="PS50893">
    <property type="entry name" value="ABC_TRANSPORTER_2"/>
    <property type="match status" value="2"/>
</dbReference>
<evidence type="ECO:0000259" key="11">
    <source>
        <dbReference type="PROSITE" id="PS50929"/>
    </source>
</evidence>
<evidence type="ECO:0008006" key="14">
    <source>
        <dbReference type="Google" id="ProtNLM"/>
    </source>
</evidence>
<evidence type="ECO:0000313" key="12">
    <source>
        <dbReference type="EMBL" id="CEJ91507.1"/>
    </source>
</evidence>
<feature type="transmembrane region" description="Helical" evidence="9">
    <location>
        <begin position="165"/>
        <end position="184"/>
    </location>
</feature>
<dbReference type="EMBL" id="CDHN01000003">
    <property type="protein sequence ID" value="CEJ91507.1"/>
    <property type="molecule type" value="Genomic_DNA"/>
</dbReference>
<protein>
    <recommendedName>
        <fullName evidence="14">ABC transporter</fullName>
    </recommendedName>
</protein>
<dbReference type="SUPFAM" id="SSF90123">
    <property type="entry name" value="ABC transporter transmembrane region"/>
    <property type="match status" value="2"/>
</dbReference>
<name>A0A0A1TMG8_9HYPO</name>
<feature type="domain" description="ABC transmembrane type-1" evidence="11">
    <location>
        <begin position="286"/>
        <end position="557"/>
    </location>
</feature>
<feature type="domain" description="ABC transporter" evidence="10">
    <location>
        <begin position="610"/>
        <end position="837"/>
    </location>
</feature>
<dbReference type="InterPro" id="IPR027417">
    <property type="entry name" value="P-loop_NTPase"/>
</dbReference>
<dbReference type="SMART" id="SM00382">
    <property type="entry name" value="AAA"/>
    <property type="match status" value="2"/>
</dbReference>
<keyword evidence="2" id="KW-0813">Transport</keyword>
<keyword evidence="5" id="KW-0547">Nucleotide-binding</keyword>
<evidence type="ECO:0000256" key="2">
    <source>
        <dbReference type="ARBA" id="ARBA00022448"/>
    </source>
</evidence>
<dbReference type="Pfam" id="PF00005">
    <property type="entry name" value="ABC_tran"/>
    <property type="match status" value="2"/>
</dbReference>
<feature type="transmembrane region" description="Helical" evidence="9">
    <location>
        <begin position="37"/>
        <end position="55"/>
    </location>
</feature>
<dbReference type="PROSITE" id="PS50929">
    <property type="entry name" value="ABC_TM1F"/>
    <property type="match status" value="2"/>
</dbReference>
<feature type="transmembrane region" description="Helical" evidence="9">
    <location>
        <begin position="1003"/>
        <end position="1023"/>
    </location>
</feature>
<feature type="transmembrane region" description="Helical" evidence="9">
    <location>
        <begin position="925"/>
        <end position="950"/>
    </location>
</feature>
<evidence type="ECO:0000256" key="9">
    <source>
        <dbReference type="SAM" id="Phobius"/>
    </source>
</evidence>
<feature type="transmembrane region" description="Helical" evidence="9">
    <location>
        <begin position="319"/>
        <end position="339"/>
    </location>
</feature>
<dbReference type="STRING" id="1531966.A0A0A1TMG8"/>
<dbReference type="Gene3D" id="3.40.50.300">
    <property type="entry name" value="P-loop containing nucleotide triphosphate hydrolases"/>
    <property type="match status" value="2"/>
</dbReference>
<feature type="transmembrane region" description="Helical" evidence="9">
    <location>
        <begin position="109"/>
        <end position="128"/>
    </location>
</feature>
<feature type="transmembrane region" description="Helical" evidence="9">
    <location>
        <begin position="1029"/>
        <end position="1046"/>
    </location>
</feature>
<dbReference type="GO" id="GO:0016887">
    <property type="term" value="F:ATP hydrolysis activity"/>
    <property type="evidence" value="ECO:0007669"/>
    <property type="project" value="InterPro"/>
</dbReference>
<accession>A0A0A1TMG8</accession>
<feature type="transmembrane region" description="Helical" evidence="9">
    <location>
        <begin position="75"/>
        <end position="97"/>
    </location>
</feature>
<feature type="transmembrane region" description="Helical" evidence="9">
    <location>
        <begin position="507"/>
        <end position="524"/>
    </location>
</feature>
<gene>
    <name evidence="12" type="ORF">VHEMI07211</name>
</gene>
<feature type="domain" description="ABC transporter" evidence="10">
    <location>
        <begin position="1222"/>
        <end position="1457"/>
    </location>
</feature>
<keyword evidence="4 9" id="KW-0812">Transmembrane</keyword>
<dbReference type="CDD" id="cd18580">
    <property type="entry name" value="ABC_6TM_ABCC_D2"/>
    <property type="match status" value="1"/>
</dbReference>
<evidence type="ECO:0000256" key="6">
    <source>
        <dbReference type="ARBA" id="ARBA00022840"/>
    </source>
</evidence>
<keyword evidence="6" id="KW-0067">ATP-binding</keyword>
<dbReference type="HOGENOM" id="CLU_000604_27_5_1"/>